<sequence length="150" mass="15648">MRLTIPDKISFGIAGEWAYFVGIDVNTFNFTVLTRGEAGIYYTPNINVRAGVGSYVSGGLNFSTGLFTGNPSNITASMLQGHTAGVVLTGAYIGEASVGVSYSPTREASQGFINMNVGVGLGAGPAGGAGGFFGAQYQYTPAYGTIWKWY</sequence>
<reference evidence="1 2" key="1">
    <citation type="submission" date="2017-06" db="EMBL/GenBank/DDBJ databases">
        <title>Description of Avrilella dinanensis gen. nov. sp. nov.</title>
        <authorList>
            <person name="Leyer C."/>
            <person name="Sassi M."/>
            <person name="Minet J."/>
            <person name="Kayal S."/>
            <person name="Cattoir V."/>
        </authorList>
    </citation>
    <scope>NUCLEOTIDE SEQUENCE [LARGE SCALE GENOMIC DNA]</scope>
    <source>
        <strain evidence="1 2">UR159</strain>
    </source>
</reference>
<gene>
    <name evidence="1" type="ORF">CDL10_07055</name>
</gene>
<proteinExistence type="predicted"/>
<accession>A0A2M9R637</accession>
<organism evidence="1 2">
    <name type="scientific">Avrilella dinanensis</name>
    <dbReference type="NCBI Taxonomy" id="2008672"/>
    <lineage>
        <taxon>Bacteria</taxon>
        <taxon>Pseudomonadati</taxon>
        <taxon>Bacteroidota</taxon>
        <taxon>Flavobacteriia</taxon>
        <taxon>Flavobacteriales</taxon>
        <taxon>Flavobacteriaceae</taxon>
        <taxon>Avrilella</taxon>
    </lineage>
</organism>
<comment type="caution">
    <text evidence="1">The sequence shown here is derived from an EMBL/GenBank/DDBJ whole genome shotgun (WGS) entry which is preliminary data.</text>
</comment>
<dbReference type="Proteomes" id="UP000231960">
    <property type="component" value="Unassembled WGS sequence"/>
</dbReference>
<protein>
    <submittedName>
        <fullName evidence="1">Uncharacterized protein</fullName>
    </submittedName>
</protein>
<dbReference type="EMBL" id="NIPO01000001">
    <property type="protein sequence ID" value="PJR04317.1"/>
    <property type="molecule type" value="Genomic_DNA"/>
</dbReference>
<evidence type="ECO:0000313" key="1">
    <source>
        <dbReference type="EMBL" id="PJR04317.1"/>
    </source>
</evidence>
<dbReference type="AlphaFoldDB" id="A0A2M9R637"/>
<name>A0A2M9R637_9FLAO</name>
<keyword evidence="2" id="KW-1185">Reference proteome</keyword>
<evidence type="ECO:0000313" key="2">
    <source>
        <dbReference type="Proteomes" id="UP000231960"/>
    </source>
</evidence>